<evidence type="ECO:0000313" key="3">
    <source>
        <dbReference type="Proteomes" id="UP000292110"/>
    </source>
</evidence>
<dbReference type="AlphaFoldDB" id="A0A4Q6XL14"/>
<reference evidence="2 3" key="1">
    <citation type="submission" date="2019-02" db="EMBL/GenBank/DDBJ databases">
        <title>The draft genome of Acinetobacter halotolerans strain JCM 31009.</title>
        <authorList>
            <person name="Qin J."/>
            <person name="Feng Y."/>
            <person name="Nemec A."/>
            <person name="Zong Z."/>
        </authorList>
    </citation>
    <scope>NUCLEOTIDE SEQUENCE [LARGE SCALE GENOMIC DNA]</scope>
    <source>
        <strain evidence="2 3">JCM 31009</strain>
    </source>
</reference>
<accession>A0A4Q6XL14</accession>
<evidence type="ECO:0000259" key="1">
    <source>
        <dbReference type="Pfam" id="PF01863"/>
    </source>
</evidence>
<protein>
    <submittedName>
        <fullName evidence="2">M48 family peptidase</fullName>
    </submittedName>
</protein>
<feature type="domain" description="YgjP-like metallopeptidase" evidence="1">
    <location>
        <begin position="22"/>
        <end position="220"/>
    </location>
</feature>
<dbReference type="InterPro" id="IPR053136">
    <property type="entry name" value="UTP_pyrophosphatase-like"/>
</dbReference>
<keyword evidence="3" id="KW-1185">Reference proteome</keyword>
<dbReference type="CDD" id="cd07344">
    <property type="entry name" value="M48_yhfN_like"/>
    <property type="match status" value="1"/>
</dbReference>
<dbReference type="RefSeq" id="WP_130161412.1">
    <property type="nucleotide sequence ID" value="NZ_SGIM01000003.1"/>
</dbReference>
<dbReference type="Proteomes" id="UP000292110">
    <property type="component" value="Unassembled WGS sequence"/>
</dbReference>
<proteinExistence type="predicted"/>
<comment type="caution">
    <text evidence="2">The sequence shown here is derived from an EMBL/GenBank/DDBJ whole genome shotgun (WGS) entry which is preliminary data.</text>
</comment>
<dbReference type="Pfam" id="PF01863">
    <property type="entry name" value="YgjP-like"/>
    <property type="match status" value="1"/>
</dbReference>
<dbReference type="PANTHER" id="PTHR30399">
    <property type="entry name" value="UNCHARACTERIZED PROTEIN YGJP"/>
    <property type="match status" value="1"/>
</dbReference>
<name>A0A4Q6XL14_9GAMM</name>
<gene>
    <name evidence="2" type="ORF">EXE30_04710</name>
</gene>
<organism evidence="2 3">
    <name type="scientific">Acinetobacter halotolerans</name>
    <dbReference type="NCBI Taxonomy" id="1752076"/>
    <lineage>
        <taxon>Bacteria</taxon>
        <taxon>Pseudomonadati</taxon>
        <taxon>Pseudomonadota</taxon>
        <taxon>Gammaproteobacteria</taxon>
        <taxon>Moraxellales</taxon>
        <taxon>Moraxellaceae</taxon>
        <taxon>Acinetobacter</taxon>
    </lineage>
</organism>
<dbReference type="PANTHER" id="PTHR30399:SF1">
    <property type="entry name" value="UTP PYROPHOSPHATASE"/>
    <property type="match status" value="1"/>
</dbReference>
<evidence type="ECO:0000313" key="2">
    <source>
        <dbReference type="EMBL" id="RZF54527.1"/>
    </source>
</evidence>
<sequence length="231" mass="27520">MQSVSLQALLPEVKVVRHARARNLRLRVEPTGIRLTVPPFCTKTQIHQFLKQSEQWLIDTWSKQQQQLNQTNTLPQELYLFRHSQPFHVIQQQQRYIFRFDWDQQILFIRNQQAEQALQSAVFSYAKQFLPEYLNQVSQEIGLPYQACAIRKPKTRWGSCSSKHDIMLNAALVLMPESNVRAVCVHELAHTKHFDHSAAFWNEVAKHDHNYLEHRRQLKQIQLPHWYYKKI</sequence>
<dbReference type="Gene3D" id="3.30.2010.10">
    <property type="entry name" value="Metalloproteases ('zincins'), catalytic domain"/>
    <property type="match status" value="1"/>
</dbReference>
<dbReference type="EMBL" id="SGIM01000003">
    <property type="protein sequence ID" value="RZF54527.1"/>
    <property type="molecule type" value="Genomic_DNA"/>
</dbReference>
<dbReference type="InterPro" id="IPR002725">
    <property type="entry name" value="YgjP-like_metallopeptidase"/>
</dbReference>